<evidence type="ECO:0000313" key="2">
    <source>
        <dbReference type="EMBL" id="EMC93870.1"/>
    </source>
</evidence>
<dbReference type="NCBIfam" id="NF037959">
    <property type="entry name" value="MFS_SpdSyn"/>
    <property type="match status" value="1"/>
</dbReference>
<keyword evidence="3" id="KW-1185">Reference proteome</keyword>
<reference evidence="2 3" key="1">
    <citation type="journal article" date="2012" name="PLoS Pathog.">
        <title>Diverse lifestyles and strategies of plant pathogenesis encoded in the genomes of eighteen Dothideomycetes fungi.</title>
        <authorList>
            <person name="Ohm R.A."/>
            <person name="Feau N."/>
            <person name="Henrissat B."/>
            <person name="Schoch C.L."/>
            <person name="Horwitz B.A."/>
            <person name="Barry K.W."/>
            <person name="Condon B.J."/>
            <person name="Copeland A.C."/>
            <person name="Dhillon B."/>
            <person name="Glaser F."/>
            <person name="Hesse C.N."/>
            <person name="Kosti I."/>
            <person name="LaButti K."/>
            <person name="Lindquist E.A."/>
            <person name="Lucas S."/>
            <person name="Salamov A.A."/>
            <person name="Bradshaw R.E."/>
            <person name="Ciuffetti L."/>
            <person name="Hamelin R.C."/>
            <person name="Kema G.H.J."/>
            <person name="Lawrence C."/>
            <person name="Scott J.A."/>
            <person name="Spatafora J.W."/>
            <person name="Turgeon B.G."/>
            <person name="de Wit P.J.G.M."/>
            <person name="Zhong S."/>
            <person name="Goodwin S.B."/>
            <person name="Grigoriev I.V."/>
        </authorList>
    </citation>
    <scope>NUCLEOTIDE SEQUENCE [LARGE SCALE GENOMIC DNA]</scope>
    <source>
        <strain evidence="2 3">UAMH 10762</strain>
    </source>
</reference>
<name>M2N529_BAUPA</name>
<protein>
    <recommendedName>
        <fullName evidence="4">PABS domain-containing protein</fullName>
    </recommendedName>
</protein>
<dbReference type="InterPro" id="IPR029063">
    <property type="entry name" value="SAM-dependent_MTases_sf"/>
</dbReference>
<dbReference type="OrthoDB" id="2016285at2759"/>
<dbReference type="RefSeq" id="XP_007678910.1">
    <property type="nucleotide sequence ID" value="XM_007680720.1"/>
</dbReference>
<accession>M2N529</accession>
<sequence>MAKGRQSVRLRQGQRKAADDGVNNDAEDAVAKPDEKPFSTSNIYKVLGLTLPLLTIAALNSVVSQDVLSPVYGRLPASVNHAEAITATVLLGFIWRHFFGGAHEWSILPYLTLWAFYKPVLDLYLMQYSGKLGPILGCIITGFLGCHTLIIPSAYAVAHALEVLNLQDRLGAIASYAIARYMPTAAVWAPDIFTPVKLQYLMGLTYGLLSPSKPYWMFTLGLPSLIHAFLANPHFDSPRNLGVLNRDLAVHNWTVLDRQWSSTGYVSVAESLDLGYRVLRCDHSLLGGEWLLTDERRQKEGWQVNEPIYAVFQMLEAVRLIIVEPAIFDSSAQALVIGLGVGTAPKAMIAHGINTTTVELDPAVHHFAKKYFELPDEHTVVLQDAVSWAAAASATQTQHYEYIIHDVFTGGAEPLSLFTDTFVGHLRSLLTANGVVAINYAGRLELDLTKRVLSTIYNTFDGHCKVFRDAPKPDTEDFMNLIIFCRNSPGSISFREPTASDYLGSKSRKHYLLPKSEYEIPFIHNDTDAVLTRDKIGQYRKDQEDSAIGHWYIMRKVLPDVVWEMW</sequence>
<dbReference type="KEGG" id="bcom:BAUCODRAFT_124622"/>
<dbReference type="AlphaFoldDB" id="M2N529"/>
<dbReference type="OMA" id="CFIGWAG"/>
<feature type="region of interest" description="Disordered" evidence="1">
    <location>
        <begin position="1"/>
        <end position="35"/>
    </location>
</feature>
<dbReference type="Gene3D" id="3.40.50.150">
    <property type="entry name" value="Vaccinia Virus protein VP39"/>
    <property type="match status" value="1"/>
</dbReference>
<dbReference type="Proteomes" id="UP000011761">
    <property type="component" value="Unassembled WGS sequence"/>
</dbReference>
<evidence type="ECO:0000256" key="1">
    <source>
        <dbReference type="SAM" id="MobiDB-lite"/>
    </source>
</evidence>
<proteinExistence type="predicted"/>
<feature type="compositionally biased region" description="Basic residues" evidence="1">
    <location>
        <begin position="1"/>
        <end position="14"/>
    </location>
</feature>
<dbReference type="SUPFAM" id="SSF53335">
    <property type="entry name" value="S-adenosyl-L-methionine-dependent methyltransferases"/>
    <property type="match status" value="1"/>
</dbReference>
<gene>
    <name evidence="2" type="ORF">BAUCODRAFT_124622</name>
</gene>
<evidence type="ECO:0000313" key="3">
    <source>
        <dbReference type="Proteomes" id="UP000011761"/>
    </source>
</evidence>
<evidence type="ECO:0008006" key="4">
    <source>
        <dbReference type="Google" id="ProtNLM"/>
    </source>
</evidence>
<dbReference type="EMBL" id="KB445559">
    <property type="protein sequence ID" value="EMC93870.1"/>
    <property type="molecule type" value="Genomic_DNA"/>
</dbReference>
<dbReference type="eggNOG" id="ENOG502QTVA">
    <property type="taxonomic scope" value="Eukaryota"/>
</dbReference>
<dbReference type="HOGENOM" id="CLU_017511_2_0_1"/>
<organism evidence="2 3">
    <name type="scientific">Baudoinia panamericana (strain UAMH 10762)</name>
    <name type="common">Angels' share fungus</name>
    <name type="synonym">Baudoinia compniacensis (strain UAMH 10762)</name>
    <dbReference type="NCBI Taxonomy" id="717646"/>
    <lineage>
        <taxon>Eukaryota</taxon>
        <taxon>Fungi</taxon>
        <taxon>Dikarya</taxon>
        <taxon>Ascomycota</taxon>
        <taxon>Pezizomycotina</taxon>
        <taxon>Dothideomycetes</taxon>
        <taxon>Dothideomycetidae</taxon>
        <taxon>Mycosphaerellales</taxon>
        <taxon>Teratosphaeriaceae</taxon>
        <taxon>Baudoinia</taxon>
    </lineage>
</organism>
<dbReference type="GeneID" id="19107896"/>